<dbReference type="AlphaFoldDB" id="A0A4Q8K7P3"/>
<keyword evidence="1" id="KW-1015">Disulfide bond</keyword>
<accession>A0A4Q8K7P3</accession>
<keyword evidence="2" id="KW-0732">Signal</keyword>
<feature type="signal peptide" evidence="2">
    <location>
        <begin position="1"/>
        <end position="18"/>
    </location>
</feature>
<dbReference type="Gene3D" id="2.10.25.160">
    <property type="entry name" value="Granulin"/>
    <property type="match status" value="1"/>
</dbReference>
<evidence type="ECO:0000259" key="3">
    <source>
        <dbReference type="Pfam" id="PF00396"/>
    </source>
</evidence>
<dbReference type="Pfam" id="PF00396">
    <property type="entry name" value="Granulin"/>
    <property type="match status" value="1"/>
</dbReference>
<protein>
    <submittedName>
        <fullName evidence="4">U50-Deinotoxin-Dsu1a_1</fullName>
    </submittedName>
</protein>
<sequence>MKLLFVAVALISVSLVVAEVCPNGGYCDGACCKSWFHYRCCPHVNGVCCAGGFQCCPAGKKCVGVGFLNVCVGFSPSAKKRVVEDIVVEAASHTQDKVPDSLF</sequence>
<evidence type="ECO:0000256" key="2">
    <source>
        <dbReference type="SAM" id="SignalP"/>
    </source>
</evidence>
<dbReference type="InterPro" id="IPR000118">
    <property type="entry name" value="Granulin"/>
</dbReference>
<reference evidence="4" key="2">
    <citation type="submission" date="2019-05" db="EMBL/GenBank/DDBJ databases">
        <title>Unravelling the molecular evolution of spider venoms.</title>
        <authorList>
            <person name="Pineda S."/>
        </authorList>
    </citation>
    <scope>NUCLEOTIDE SEQUENCE</scope>
</reference>
<evidence type="ECO:0000313" key="4">
    <source>
        <dbReference type="EMBL" id="SNX35380.1"/>
    </source>
</evidence>
<feature type="chain" id="PRO_5020983585" evidence="2">
    <location>
        <begin position="19"/>
        <end position="103"/>
    </location>
</feature>
<dbReference type="InterPro" id="IPR037277">
    <property type="entry name" value="Granulin_sf"/>
</dbReference>
<organism evidence="4">
    <name type="scientific">Deinopis subrufa</name>
    <name type="common">Rufous net-casting spider</name>
    <dbReference type="NCBI Taxonomy" id="1905329"/>
    <lineage>
        <taxon>Eukaryota</taxon>
        <taxon>Metazoa</taxon>
        <taxon>Ecdysozoa</taxon>
        <taxon>Arthropoda</taxon>
        <taxon>Chelicerata</taxon>
        <taxon>Arachnida</taxon>
        <taxon>Araneae</taxon>
        <taxon>Araneomorphae</taxon>
        <taxon>Entelegynae</taxon>
        <taxon>Deinopoidea</taxon>
        <taxon>Deinopidae</taxon>
        <taxon>Deinopis</taxon>
    </lineage>
</organism>
<proteinExistence type="predicted"/>
<feature type="domain" description="Granulins" evidence="3">
    <location>
        <begin position="31"/>
        <end position="62"/>
    </location>
</feature>
<name>A0A4Q8K7P3_DEISU</name>
<reference evidence="4" key="1">
    <citation type="submission" date="2017-05" db="EMBL/GenBank/DDBJ databases">
        <authorList>
            <person name="QRISCLOUD D."/>
        </authorList>
    </citation>
    <scope>NUCLEOTIDE SEQUENCE</scope>
</reference>
<evidence type="ECO:0000256" key="1">
    <source>
        <dbReference type="ARBA" id="ARBA00023157"/>
    </source>
</evidence>
<dbReference type="EMBL" id="HAHH01000277">
    <property type="protein sequence ID" value="SNX35380.1"/>
    <property type="molecule type" value="Transcribed_RNA"/>
</dbReference>